<evidence type="ECO:0000313" key="3">
    <source>
        <dbReference type="Proteomes" id="UP000820818"/>
    </source>
</evidence>
<sequence length="801" mass="91227">MGTKLLNMVELKAYQMAEPIRISALGRDAQVGDLYNYFTDVIIPNSWIDVPNGRKTISNTVGDPELLFLYQQSENCKLHLLGINSHLLQNMKRGSVPGHQLWFDDYINTNSMDGDEEHAQVTLLFRVVRRTETLDLDFLRSKIDDYQIISADESATHVIDEVVYGAELICSMRKALDLSQETKESAEVSIYFAAKKYLDDTIGKSTNLELPAELDQVSCTVLSSIEPGKKNEMSFDSFNLYLQNLLNTGNNRQKWKPMEFRLQNMSVALIEAKLWSERKADIALEKEHHQVSIKWISKEMLDISNDPSLKRFPLLETFICYFRDLLPRFWKGIDEAYETFEMLPEEKALEEMTYISDWLKRVMDLFACRRKDIREMCWLLKDTDLVLQDMQVIEAQMKTKDCKIAKLFVLNLEYKQVPIVNDIEELVGQQTSTAMLPVLPIFSCEKEQIGCIRSVLSQFANEARLAKLSSAHGTSYYVGLESSMLENGAVKILDYSGISPVIISEDNLVEYLQKKQKHQLPASSSSVSACLPTPLTPTVASKQNQQLKMDKDSELTNTNYKENSTAKLSDNDETVRDNEAYFSDIDVDYAGYSQHPTGSTKANSSLQQVNSAATIVDQKDPTGFITEAERLNLQMDQLQLSDAKAKEQLKTVAVQPMKNLNDGESKEQNSRVNKPKSCTDERYTETHPLSFYEKGCMTQYQGRSEKIVDGIGKGKVHEDYWWVRCVEVIHYEIITLPSPNTDRESNLVVTSNYSQAYSKGQTTLPPPVYSHDKAKPVFLKRFFLGNGNTEESDNRLPQEKK</sequence>
<dbReference type="PANTHER" id="PTHR31594">
    <property type="entry name" value="AIG1-TYPE G DOMAIN-CONTAINING PROTEIN"/>
    <property type="match status" value="1"/>
</dbReference>
<dbReference type="InterPro" id="IPR052090">
    <property type="entry name" value="Cytolytic_pore-forming_toxin"/>
</dbReference>
<comment type="caution">
    <text evidence="2">The sequence shown here is derived from an EMBL/GenBank/DDBJ whole genome shotgun (WGS) entry which is preliminary data.</text>
</comment>
<dbReference type="PANTHER" id="PTHR31594:SF14">
    <property type="entry name" value="FIBRONECTIN TYPE-III DOMAIN-CONTAINING PROTEIN"/>
    <property type="match status" value="1"/>
</dbReference>
<evidence type="ECO:0000256" key="1">
    <source>
        <dbReference type="SAM" id="MobiDB-lite"/>
    </source>
</evidence>
<dbReference type="EMBL" id="WJBH02000080">
    <property type="protein sequence ID" value="KAI9550828.1"/>
    <property type="molecule type" value="Genomic_DNA"/>
</dbReference>
<protein>
    <submittedName>
        <fullName evidence="2">Uncharacterized protein</fullName>
    </submittedName>
</protein>
<dbReference type="Proteomes" id="UP000820818">
    <property type="component" value="Unassembled WGS sequence"/>
</dbReference>
<gene>
    <name evidence="2" type="ORF">GHT06_005409</name>
</gene>
<accession>A0AAD5PMI1</accession>
<proteinExistence type="predicted"/>
<reference evidence="2" key="1">
    <citation type="submission" date="2022-05" db="EMBL/GenBank/DDBJ databases">
        <title>A multi-omics perspective on studying reproductive biology in Daphnia sinensis.</title>
        <authorList>
            <person name="Jia J."/>
        </authorList>
    </citation>
    <scope>NUCLEOTIDE SEQUENCE</scope>
    <source>
        <strain evidence="2">WSL</strain>
    </source>
</reference>
<name>A0AAD5PMI1_9CRUS</name>
<evidence type="ECO:0000313" key="2">
    <source>
        <dbReference type="EMBL" id="KAI9550828.1"/>
    </source>
</evidence>
<dbReference type="AlphaFoldDB" id="A0AAD5PMI1"/>
<organism evidence="2 3">
    <name type="scientific">Daphnia sinensis</name>
    <dbReference type="NCBI Taxonomy" id="1820382"/>
    <lineage>
        <taxon>Eukaryota</taxon>
        <taxon>Metazoa</taxon>
        <taxon>Ecdysozoa</taxon>
        <taxon>Arthropoda</taxon>
        <taxon>Crustacea</taxon>
        <taxon>Branchiopoda</taxon>
        <taxon>Diplostraca</taxon>
        <taxon>Cladocera</taxon>
        <taxon>Anomopoda</taxon>
        <taxon>Daphniidae</taxon>
        <taxon>Daphnia</taxon>
        <taxon>Daphnia similis group</taxon>
    </lineage>
</organism>
<keyword evidence="3" id="KW-1185">Reference proteome</keyword>
<feature type="region of interest" description="Disordered" evidence="1">
    <location>
        <begin position="657"/>
        <end position="681"/>
    </location>
</feature>